<feature type="non-terminal residue" evidence="1">
    <location>
        <position position="95"/>
    </location>
</feature>
<comment type="caution">
    <text evidence="1">The sequence shown here is derived from an EMBL/GenBank/DDBJ whole genome shotgun (WGS) entry which is preliminary data.</text>
</comment>
<sequence length="95" mass="10948">NIDKLQKVQNFAGRIILGLRKYDHISDGLRSLKWLPIREKLILNDATMMHKFHNRQTRSSGALDVPLCRLSTGQRSFAFRGAKLWNSLNDNIKSL</sequence>
<protein>
    <submittedName>
        <fullName evidence="1">Uncharacterized protein</fullName>
    </submittedName>
</protein>
<dbReference type="EMBL" id="CALNXI010005097">
    <property type="protein sequence ID" value="CAH3196953.1"/>
    <property type="molecule type" value="Genomic_DNA"/>
</dbReference>
<evidence type="ECO:0000313" key="1">
    <source>
        <dbReference type="EMBL" id="CAH3196953.1"/>
    </source>
</evidence>
<dbReference type="Proteomes" id="UP001159427">
    <property type="component" value="Unassembled WGS sequence"/>
</dbReference>
<keyword evidence="2" id="KW-1185">Reference proteome</keyword>
<proteinExistence type="predicted"/>
<reference evidence="1 2" key="1">
    <citation type="submission" date="2022-05" db="EMBL/GenBank/DDBJ databases">
        <authorList>
            <consortium name="Genoscope - CEA"/>
            <person name="William W."/>
        </authorList>
    </citation>
    <scope>NUCLEOTIDE SEQUENCE [LARGE SCALE GENOMIC DNA]</scope>
</reference>
<gene>
    <name evidence="1" type="ORF">PEVE_00033993</name>
</gene>
<organism evidence="1 2">
    <name type="scientific">Porites evermanni</name>
    <dbReference type="NCBI Taxonomy" id="104178"/>
    <lineage>
        <taxon>Eukaryota</taxon>
        <taxon>Metazoa</taxon>
        <taxon>Cnidaria</taxon>
        <taxon>Anthozoa</taxon>
        <taxon>Hexacorallia</taxon>
        <taxon>Scleractinia</taxon>
        <taxon>Fungiina</taxon>
        <taxon>Poritidae</taxon>
        <taxon>Porites</taxon>
    </lineage>
</organism>
<accession>A0ABN8T0Z9</accession>
<evidence type="ECO:0000313" key="2">
    <source>
        <dbReference type="Proteomes" id="UP001159427"/>
    </source>
</evidence>
<name>A0ABN8T0Z9_9CNID</name>
<feature type="non-terminal residue" evidence="1">
    <location>
        <position position="1"/>
    </location>
</feature>